<accession>B7KN01</accession>
<keyword evidence="1" id="KW-0614">Plasmid</keyword>
<dbReference type="EMBL" id="CP001296">
    <property type="protein sequence ID" value="ACK74173.1"/>
    <property type="molecule type" value="Genomic_DNA"/>
</dbReference>
<reference evidence="2" key="1">
    <citation type="journal article" date="2011" name="MBio">
        <title>Novel metabolic attributes of the genus Cyanothece, comprising a group of unicellular nitrogen-fixing Cyanobacteria.</title>
        <authorList>
            <person name="Bandyopadhyay A."/>
            <person name="Elvitigala T."/>
            <person name="Welsh E."/>
            <person name="Stockel J."/>
            <person name="Liberton M."/>
            <person name="Min H."/>
            <person name="Sherman L.A."/>
            <person name="Pakrasi H.B."/>
        </authorList>
    </citation>
    <scope>NUCLEOTIDE SEQUENCE [LARGE SCALE GENOMIC DNA]</scope>
    <source>
        <strain evidence="2">PCC 7424</strain>
        <plasmid evidence="2">pP742405</plasmid>
    </source>
</reference>
<organism evidence="1 2">
    <name type="scientific">Gloeothece citriformis (strain PCC 7424)</name>
    <name type="common">Cyanothece sp. (strain PCC 7424)</name>
    <dbReference type="NCBI Taxonomy" id="65393"/>
    <lineage>
        <taxon>Bacteria</taxon>
        <taxon>Bacillati</taxon>
        <taxon>Cyanobacteriota</taxon>
        <taxon>Cyanophyceae</taxon>
        <taxon>Oscillatoriophycideae</taxon>
        <taxon>Chroococcales</taxon>
        <taxon>Aphanothecaceae</taxon>
        <taxon>Gloeothece</taxon>
        <taxon>Gloeothece citriformis</taxon>
    </lineage>
</organism>
<dbReference type="HOGENOM" id="CLU_149397_0_0_3"/>
<protein>
    <recommendedName>
        <fullName evidence="3">Pentapeptide repeat protein</fullName>
    </recommendedName>
</protein>
<name>B7KN01_GLOC7</name>
<evidence type="ECO:0000313" key="1">
    <source>
        <dbReference type="EMBL" id="ACK74173.1"/>
    </source>
</evidence>
<proteinExistence type="predicted"/>
<evidence type="ECO:0000313" key="2">
    <source>
        <dbReference type="Proteomes" id="UP000002384"/>
    </source>
</evidence>
<dbReference type="KEGG" id="cyc:PCC7424_5614"/>
<keyword evidence="2" id="KW-1185">Reference proteome</keyword>
<dbReference type="Proteomes" id="UP000002384">
    <property type="component" value="Plasmid pP742405"/>
</dbReference>
<dbReference type="AlphaFoldDB" id="B7KN01"/>
<gene>
    <name evidence="1" type="ordered locus">PCC7424_5614</name>
</gene>
<geneLocation type="plasmid" evidence="1 2">
    <name>pP742405</name>
</geneLocation>
<evidence type="ECO:0008006" key="3">
    <source>
        <dbReference type="Google" id="ProtNLM"/>
    </source>
</evidence>
<sequence length="139" mass="14482">MSKKKNAGFGSQVYGGSISVQTGGGTVVGSAIGGMNNTIDNQNIQVSQYAAEKKQTLAEAAAEIRQLLQQLEASYPIDTTSGQMMVAAEAVKTIETNPSLKQKVIAALKAGGLEAFEKAINHPVSAFVVGAIKGWQEAK</sequence>